<keyword evidence="2" id="KW-1185">Reference proteome</keyword>
<accession>A0ABX8SNE2</accession>
<dbReference type="Proteomes" id="UP000824504">
    <property type="component" value="Chromosome"/>
</dbReference>
<gene>
    <name evidence="1" type="ORF">KDB89_13420</name>
</gene>
<name>A0ABX8SNE2_9ACTN</name>
<evidence type="ECO:0008006" key="3">
    <source>
        <dbReference type="Google" id="ProtNLM"/>
    </source>
</evidence>
<dbReference type="EMBL" id="CP079216">
    <property type="protein sequence ID" value="QXT62714.1"/>
    <property type="molecule type" value="Genomic_DNA"/>
</dbReference>
<reference evidence="1 2" key="1">
    <citation type="submission" date="2021-07" db="EMBL/GenBank/DDBJ databases">
        <title>complete genome sequencing of Tessaracoccus sp.J1M15.</title>
        <authorList>
            <person name="Bae J.-W."/>
            <person name="Kim D.-y."/>
        </authorList>
    </citation>
    <scope>NUCLEOTIDE SEQUENCE [LARGE SCALE GENOMIC DNA]</scope>
    <source>
        <strain evidence="1 2">J1M15</strain>
    </source>
</reference>
<protein>
    <recommendedName>
        <fullName evidence="3">ParA family protein</fullName>
    </recommendedName>
</protein>
<sequence length="264" mass="27753">MAVLVLCSPVGSPGATTTALGLALGWPRDVLLADCDRDPSQAVLAGYLRGLDAGGRSLVGLAQVYREAGALESDLLRHCVPLNQDGHAQRRHLPGFTSAGTARLFEHVWGPLGEAFASLDRRGIDVIVDAGRVTHHGLPLALLTSADAVVVCVRSSLRSLAGLRIHLATLSDQLASLPVPVGLGLAVVGPDRPYSSGEIAAQFGVPVWARPPWDPRAAAVLSDGEDEPRHFSSSRLLGALRDDARVISERLARGRERASGMVPA</sequence>
<proteinExistence type="predicted"/>
<evidence type="ECO:0000313" key="2">
    <source>
        <dbReference type="Proteomes" id="UP000824504"/>
    </source>
</evidence>
<organism evidence="1 2">
    <name type="scientific">Tessaracoccus palaemonis</name>
    <dbReference type="NCBI Taxonomy" id="2829499"/>
    <lineage>
        <taxon>Bacteria</taxon>
        <taxon>Bacillati</taxon>
        <taxon>Actinomycetota</taxon>
        <taxon>Actinomycetes</taxon>
        <taxon>Propionibacteriales</taxon>
        <taxon>Propionibacteriaceae</taxon>
        <taxon>Tessaracoccus</taxon>
    </lineage>
</organism>
<dbReference type="RefSeq" id="WP_219081853.1">
    <property type="nucleotide sequence ID" value="NZ_CP079216.1"/>
</dbReference>
<evidence type="ECO:0000313" key="1">
    <source>
        <dbReference type="EMBL" id="QXT62714.1"/>
    </source>
</evidence>